<accession>A0A3E1P4J4</accession>
<dbReference type="Proteomes" id="UP000261174">
    <property type="component" value="Unassembled WGS sequence"/>
</dbReference>
<name>A0A3E1P4J4_9BACT</name>
<proteinExistence type="predicted"/>
<keyword evidence="2" id="KW-1185">Reference proteome</keyword>
<gene>
    <name evidence="1" type="ORF">DXN04_06925</name>
</gene>
<dbReference type="AlphaFoldDB" id="A0A3E1P4J4"/>
<organism evidence="1 2">
    <name type="scientific">Chitinophaga silvisoli</name>
    <dbReference type="NCBI Taxonomy" id="2291814"/>
    <lineage>
        <taxon>Bacteria</taxon>
        <taxon>Pseudomonadati</taxon>
        <taxon>Bacteroidota</taxon>
        <taxon>Chitinophagia</taxon>
        <taxon>Chitinophagales</taxon>
        <taxon>Chitinophagaceae</taxon>
        <taxon>Chitinophaga</taxon>
    </lineage>
</organism>
<sequence length="80" mass="9276">MNETGLLQAMIFGGEWMNRCLLQAITFGGEWMNRCLLQAITFGGEWMNECWYRLIFRGRMDEKVSMSASTSCFFGGERMK</sequence>
<reference evidence="1 2" key="1">
    <citation type="submission" date="2018-08" db="EMBL/GenBank/DDBJ databases">
        <title>Chitinophaga sp. K20C18050901, a novel bacterium isolated from forest soil.</title>
        <authorList>
            <person name="Wang C."/>
        </authorList>
    </citation>
    <scope>NUCLEOTIDE SEQUENCE [LARGE SCALE GENOMIC DNA]</scope>
    <source>
        <strain evidence="1 2">K20C18050901</strain>
    </source>
</reference>
<protein>
    <submittedName>
        <fullName evidence="1">Uncharacterized protein</fullName>
    </submittedName>
</protein>
<evidence type="ECO:0000313" key="1">
    <source>
        <dbReference type="EMBL" id="RFM35123.1"/>
    </source>
</evidence>
<dbReference type="EMBL" id="QTJV01000002">
    <property type="protein sequence ID" value="RFM35123.1"/>
    <property type="molecule type" value="Genomic_DNA"/>
</dbReference>
<evidence type="ECO:0000313" key="2">
    <source>
        <dbReference type="Proteomes" id="UP000261174"/>
    </source>
</evidence>
<comment type="caution">
    <text evidence="1">The sequence shown here is derived from an EMBL/GenBank/DDBJ whole genome shotgun (WGS) entry which is preliminary data.</text>
</comment>